<feature type="region of interest" description="Disordered" evidence="1">
    <location>
        <begin position="359"/>
        <end position="383"/>
    </location>
</feature>
<keyword evidence="3" id="KW-1185">Reference proteome</keyword>
<proteinExistence type="predicted"/>
<organism evidence="2 3">
    <name type="scientific">Kineococcus mangrovi</name>
    <dbReference type="NCBI Taxonomy" id="1660183"/>
    <lineage>
        <taxon>Bacteria</taxon>
        <taxon>Bacillati</taxon>
        <taxon>Actinomycetota</taxon>
        <taxon>Actinomycetes</taxon>
        <taxon>Kineosporiales</taxon>
        <taxon>Kineosporiaceae</taxon>
        <taxon>Kineococcus</taxon>
    </lineage>
</organism>
<dbReference type="RefSeq" id="WP_370720067.1">
    <property type="nucleotide sequence ID" value="NZ_JBGGTQ010000008.1"/>
</dbReference>
<protein>
    <submittedName>
        <fullName evidence="2">Uncharacterized protein</fullName>
    </submittedName>
</protein>
<dbReference type="Proteomes" id="UP001566476">
    <property type="component" value="Unassembled WGS sequence"/>
</dbReference>
<dbReference type="EMBL" id="JBGGTQ010000008">
    <property type="protein sequence ID" value="MEZ0493828.1"/>
    <property type="molecule type" value="Genomic_DNA"/>
</dbReference>
<evidence type="ECO:0000313" key="2">
    <source>
        <dbReference type="EMBL" id="MEZ0493828.1"/>
    </source>
</evidence>
<feature type="compositionally biased region" description="Polar residues" evidence="1">
    <location>
        <begin position="374"/>
        <end position="383"/>
    </location>
</feature>
<evidence type="ECO:0000256" key="1">
    <source>
        <dbReference type="SAM" id="MobiDB-lite"/>
    </source>
</evidence>
<accession>A0ABV4I7W7</accession>
<sequence length="383" mass="41997">MLSRSDLPGRLVHVVAPRRVDASWPDPTDRARAVVATLDVLRPVTTSLVVDLAADRWVEDDSSLLPVDLHPQQRWAEHDLRELPAPTRTGRWPGAVWIDAGDDALWVTARTYATASLGVRVLDAAENTLAEVDDGGTVITAALTAAEADLLRGRRPDVTVTPLDGLTRRRLQRGLDAEDDRRERGRPGWFDSHVAYLAHRRRDRENPWEPAPPEPHPADAFTVDLSVTTEVRRGREPALVVARFGVGGDGRPRTTAHLDRIRAGVFAVHLDAISAGSFPDGGHRVACRVLSPSRRVTGNAASLLVDRTEGDLVDPGARPPLHDGWGMWMPWDGWSVYVERAAEDELTFSAPVEWTGTVRARSAPPDPARADGTATVTLRLSRR</sequence>
<evidence type="ECO:0000313" key="3">
    <source>
        <dbReference type="Proteomes" id="UP001566476"/>
    </source>
</evidence>
<comment type="caution">
    <text evidence="2">The sequence shown here is derived from an EMBL/GenBank/DDBJ whole genome shotgun (WGS) entry which is preliminary data.</text>
</comment>
<gene>
    <name evidence="2" type="ORF">AB2L28_16440</name>
</gene>
<name>A0ABV4I7W7_9ACTN</name>
<reference evidence="2 3" key="1">
    <citation type="submission" date="2024-07" db="EMBL/GenBank/DDBJ databases">
        <authorList>
            <person name="Thanompreechachai J."/>
            <person name="Duangmal K."/>
        </authorList>
    </citation>
    <scope>NUCLEOTIDE SEQUENCE [LARGE SCALE GENOMIC DNA]</scope>
    <source>
        <strain evidence="2 3">TBRC 1896</strain>
    </source>
</reference>